<name>A0A9P5SGQ3_9FUNG</name>
<comment type="caution">
    <text evidence="3">The sequence shown here is derived from an EMBL/GenBank/DDBJ whole genome shotgun (WGS) entry which is preliminary data.</text>
</comment>
<feature type="compositionally biased region" description="Gly residues" evidence="1">
    <location>
        <begin position="173"/>
        <end position="182"/>
    </location>
</feature>
<dbReference type="Proteomes" id="UP000696485">
    <property type="component" value="Unassembled WGS sequence"/>
</dbReference>
<keyword evidence="4" id="KW-1185">Reference proteome</keyword>
<proteinExistence type="predicted"/>
<sequence length="249" mass="26552">MKTATDENSSYTPESIPLPYSSHTSSSPSAAPNELDYIPLPASSHLPPAPTQNPHTSSHTPYPAPPSTQYTHPGHASSPSYAQQQQHPYQPVLSSVTVVDAAAAAVDPSYTDKFQPKEVQISHIQHIFNPKKKTFWIFWIIVLAIVAGVLGGTVWKPKPKEEDSPSPPASNNGGNGGGGSGGKPDWACSRGCSTVSRQCDNSCRSSDSVFQSCVNKCAGAPHCDFDCRMESPCFDKCNDDWGKCASACS</sequence>
<feature type="transmembrane region" description="Helical" evidence="2">
    <location>
        <begin position="135"/>
        <end position="155"/>
    </location>
</feature>
<dbReference type="AlphaFoldDB" id="A0A9P5SGQ3"/>
<feature type="region of interest" description="Disordered" evidence="1">
    <location>
        <begin position="157"/>
        <end position="182"/>
    </location>
</feature>
<dbReference type="EMBL" id="JAAAUY010000511">
    <property type="protein sequence ID" value="KAF9329034.1"/>
    <property type="molecule type" value="Genomic_DNA"/>
</dbReference>
<feature type="region of interest" description="Disordered" evidence="1">
    <location>
        <begin position="1"/>
        <end position="88"/>
    </location>
</feature>
<keyword evidence="2" id="KW-0812">Transmembrane</keyword>
<evidence type="ECO:0000256" key="1">
    <source>
        <dbReference type="SAM" id="MobiDB-lite"/>
    </source>
</evidence>
<evidence type="ECO:0000313" key="3">
    <source>
        <dbReference type="EMBL" id="KAF9329034.1"/>
    </source>
</evidence>
<gene>
    <name evidence="3" type="ORF">BG006_007879</name>
</gene>
<feature type="compositionally biased region" description="Low complexity" evidence="1">
    <location>
        <begin position="15"/>
        <end position="32"/>
    </location>
</feature>
<evidence type="ECO:0000313" key="4">
    <source>
        <dbReference type="Proteomes" id="UP000696485"/>
    </source>
</evidence>
<keyword evidence="2" id="KW-0472">Membrane</keyword>
<accession>A0A9P5SGQ3</accession>
<keyword evidence="2" id="KW-1133">Transmembrane helix</keyword>
<organism evidence="3 4">
    <name type="scientific">Podila minutissima</name>
    <dbReference type="NCBI Taxonomy" id="64525"/>
    <lineage>
        <taxon>Eukaryota</taxon>
        <taxon>Fungi</taxon>
        <taxon>Fungi incertae sedis</taxon>
        <taxon>Mucoromycota</taxon>
        <taxon>Mortierellomycotina</taxon>
        <taxon>Mortierellomycetes</taxon>
        <taxon>Mortierellales</taxon>
        <taxon>Mortierellaceae</taxon>
        <taxon>Podila</taxon>
    </lineage>
</organism>
<protein>
    <submittedName>
        <fullName evidence="3">Uncharacterized protein</fullName>
    </submittedName>
</protein>
<evidence type="ECO:0000256" key="2">
    <source>
        <dbReference type="SAM" id="Phobius"/>
    </source>
</evidence>
<reference evidence="3" key="1">
    <citation type="journal article" date="2020" name="Fungal Divers.">
        <title>Resolving the Mortierellaceae phylogeny through synthesis of multi-gene phylogenetics and phylogenomics.</title>
        <authorList>
            <person name="Vandepol N."/>
            <person name="Liber J."/>
            <person name="Desiro A."/>
            <person name="Na H."/>
            <person name="Kennedy M."/>
            <person name="Barry K."/>
            <person name="Grigoriev I.V."/>
            <person name="Miller A.N."/>
            <person name="O'Donnell K."/>
            <person name="Stajich J.E."/>
            <person name="Bonito G."/>
        </authorList>
    </citation>
    <scope>NUCLEOTIDE SEQUENCE</scope>
    <source>
        <strain evidence="3">NVP1</strain>
    </source>
</reference>
<feature type="compositionally biased region" description="Polar residues" evidence="1">
    <location>
        <begin position="67"/>
        <end position="88"/>
    </location>
</feature>
<feature type="compositionally biased region" description="Polar residues" evidence="1">
    <location>
        <begin position="1"/>
        <end position="13"/>
    </location>
</feature>